<dbReference type="EMBL" id="FNAN01000010">
    <property type="protein sequence ID" value="SDF38795.1"/>
    <property type="molecule type" value="Genomic_DNA"/>
</dbReference>
<dbReference type="Pfam" id="PF13174">
    <property type="entry name" value="TPR_6"/>
    <property type="match status" value="4"/>
</dbReference>
<protein>
    <submittedName>
        <fullName evidence="2">Tetratricopeptide repeat-containing protein</fullName>
    </submittedName>
</protein>
<dbReference type="InterPro" id="IPR011716">
    <property type="entry name" value="TPR-3"/>
</dbReference>
<keyword evidence="3" id="KW-1185">Reference proteome</keyword>
<evidence type="ECO:0000313" key="2">
    <source>
        <dbReference type="EMBL" id="SDF38795.1"/>
    </source>
</evidence>
<dbReference type="SUPFAM" id="SSF81901">
    <property type="entry name" value="HCP-like"/>
    <property type="match status" value="1"/>
</dbReference>
<dbReference type="InterPro" id="IPR011990">
    <property type="entry name" value="TPR-like_helical_dom_sf"/>
</dbReference>
<dbReference type="Pfam" id="PF13176">
    <property type="entry name" value="TPR_7"/>
    <property type="match status" value="1"/>
</dbReference>
<evidence type="ECO:0000256" key="1">
    <source>
        <dbReference type="PROSITE-ProRule" id="PRU00339"/>
    </source>
</evidence>
<sequence length="1028" mass="116417">MSTKIFFCQDMADHNNLIQNSTNSVSMVFKRSASTIGMFVCVGASSVVAQNTLSITEPEAHFRNGLEYYAKSNYVAARQEFGEFLNTQDKLLSTSDYNKVTAEYYVAVTGLYLNYPEAEVQVDRFVKNHAEHPKAQLIYSDLGKYYYESGNYEKAITYLEKAMNTPGAGVGRLESTYRLAMSYYNTKQPDLALPLFNQVKGEAGFEHAGDASFYAGVINYQKNNFEEAYQDFKRIEDHPYYKNEAPNWIISSLYQLKKFDELLAYGERILGSQRGNTKLDDVALYVAEVYYEKGDYANAVKAYERYKRMRPGAIPPTVALHYGHAQFRNNNFEGAITSLKPIGNGKDSVSQYASYILGISNLKTTNLSNALTSFGNAAALDFNPVVKEEATYNHAKVQLEMGNNADAVKELNNYIAKYPESKHTEEATELMAEGYASANNSSQAIKYIEGLKSRNTKINSTYQRLTYNQGVTDFNAGRFDQAIEMFEKSIKFPIDVELYNSASFYKAESVYGLKRVDEAAALYNQIAKNPKAGIYSKKSLYALGYIYYNQKKYSQALPYFRDFTNNIEGMEADMIEDAHARLADCYLAAKNYNEAIRTYEQVAAKGKVDKDYALFQKARAYVYMNREAEAKRQFELLISQYPQSKHLDNAYFQLADIDFQNQSYSAAVKGFTRMINEKPKSTLIPAALLRRAQSYYNLQVYEQAIVDFRKILTEYSDSPSAESALEGIQESYSAVGRPEEFNQVLGVVRKSNPGNEKLEGVEFDNVRNLYYAEKYENAIAALQSFLQSYPASKHQYDATYFIASSYDKTNRVNEALQYYGKVVQQNRSQFVGAAAQRSAELEIGRGNFNNAVSNFRVLSRNAENKKDQATAWTGLMDTYFTLKSYDSTLYYAKEIINMGNIVPASLGKAQLYLGKVPYEKGDLKKAGEEFKKVSASSKDEFGAEAAYWSAMVLYKEKKYKEAETAIIELGKNFEGYDFWRARSFILLADVYVGMNEKVQAKATLNSIIDNSDDKEAVQMAKEKLDKIQ</sequence>
<dbReference type="InterPro" id="IPR019734">
    <property type="entry name" value="TPR_rpt"/>
</dbReference>
<dbReference type="Proteomes" id="UP000198748">
    <property type="component" value="Unassembled WGS sequence"/>
</dbReference>
<dbReference type="PANTHER" id="PTHR12558:SF47">
    <property type="entry name" value="LIPOPOLYSACCHARIDE ASSEMBLY PROTEIN B"/>
    <property type="match status" value="1"/>
</dbReference>
<proteinExistence type="predicted"/>
<dbReference type="Gene3D" id="1.25.40.10">
    <property type="entry name" value="Tetratricopeptide repeat domain"/>
    <property type="match status" value="9"/>
</dbReference>
<feature type="repeat" description="TPR" evidence="1">
    <location>
        <begin position="280"/>
        <end position="313"/>
    </location>
</feature>
<dbReference type="PROSITE" id="PS50005">
    <property type="entry name" value="TPR"/>
    <property type="match status" value="3"/>
</dbReference>
<dbReference type="Pfam" id="PF13432">
    <property type="entry name" value="TPR_16"/>
    <property type="match status" value="3"/>
</dbReference>
<dbReference type="SUPFAM" id="SSF48452">
    <property type="entry name" value="TPR-like"/>
    <property type="match status" value="4"/>
</dbReference>
<gene>
    <name evidence="2" type="ORF">SAMN04487996_110174</name>
</gene>
<dbReference type="AlphaFoldDB" id="A0A1G7KNP4"/>
<dbReference type="SMART" id="SM00028">
    <property type="entry name" value="TPR"/>
    <property type="match status" value="12"/>
</dbReference>
<organism evidence="2 3">
    <name type="scientific">Dyadobacter soli</name>
    <dbReference type="NCBI Taxonomy" id="659014"/>
    <lineage>
        <taxon>Bacteria</taxon>
        <taxon>Pseudomonadati</taxon>
        <taxon>Bacteroidota</taxon>
        <taxon>Cytophagia</taxon>
        <taxon>Cytophagales</taxon>
        <taxon>Spirosomataceae</taxon>
        <taxon>Dyadobacter</taxon>
    </lineage>
</organism>
<dbReference type="PANTHER" id="PTHR12558">
    <property type="entry name" value="CELL DIVISION CYCLE 16,23,27"/>
    <property type="match status" value="1"/>
</dbReference>
<dbReference type="Pfam" id="PF07720">
    <property type="entry name" value="TPR_3"/>
    <property type="match status" value="1"/>
</dbReference>
<feature type="repeat" description="TPR" evidence="1">
    <location>
        <begin position="136"/>
        <end position="169"/>
    </location>
</feature>
<reference evidence="3" key="1">
    <citation type="submission" date="2016-10" db="EMBL/GenBank/DDBJ databases">
        <authorList>
            <person name="Varghese N."/>
            <person name="Submissions S."/>
        </authorList>
    </citation>
    <scope>NUCLEOTIDE SEQUENCE [LARGE SCALE GENOMIC DNA]</scope>
    <source>
        <strain evidence="3">DSM 25329</strain>
    </source>
</reference>
<accession>A0A1G7KNP4</accession>
<dbReference type="STRING" id="659014.SAMN04487996_110174"/>
<keyword evidence="1" id="KW-0802">TPR repeat</keyword>
<evidence type="ECO:0000313" key="3">
    <source>
        <dbReference type="Proteomes" id="UP000198748"/>
    </source>
</evidence>
<name>A0A1G7KNP4_9BACT</name>
<feature type="repeat" description="TPR" evidence="1">
    <location>
        <begin position="648"/>
        <end position="681"/>
    </location>
</feature>
<dbReference type="Pfam" id="PF13181">
    <property type="entry name" value="TPR_8"/>
    <property type="match status" value="1"/>
</dbReference>